<dbReference type="InterPro" id="IPR050090">
    <property type="entry name" value="Tyrosine_recombinase_XerCD"/>
</dbReference>
<dbReference type="EMBL" id="FOEE01000025">
    <property type="protein sequence ID" value="SEP29628.1"/>
    <property type="molecule type" value="Genomic_DNA"/>
</dbReference>
<dbReference type="GO" id="GO:0006310">
    <property type="term" value="P:DNA recombination"/>
    <property type="evidence" value="ECO:0007669"/>
    <property type="project" value="UniProtKB-KW"/>
</dbReference>
<dbReference type="InterPro" id="IPR011010">
    <property type="entry name" value="DNA_brk_join_enz"/>
</dbReference>
<dbReference type="GO" id="GO:0003677">
    <property type="term" value="F:DNA binding"/>
    <property type="evidence" value="ECO:0007669"/>
    <property type="project" value="UniProtKB-KW"/>
</dbReference>
<dbReference type="RefSeq" id="WP_091949584.1">
    <property type="nucleotide sequence ID" value="NZ_FOEE01000025.1"/>
</dbReference>
<comment type="similarity">
    <text evidence="1">Belongs to the 'phage' integrase family.</text>
</comment>
<evidence type="ECO:0000259" key="4">
    <source>
        <dbReference type="PROSITE" id="PS51898"/>
    </source>
</evidence>
<protein>
    <submittedName>
        <fullName evidence="5">Phage integrase family protein</fullName>
    </submittedName>
</protein>
<dbReference type="Gene3D" id="1.10.150.130">
    <property type="match status" value="1"/>
</dbReference>
<keyword evidence="2" id="KW-0238">DNA-binding</keyword>
<dbReference type="InterPro" id="IPR002104">
    <property type="entry name" value="Integrase_catalytic"/>
</dbReference>
<organism evidence="5 6">
    <name type="scientific">Trujillonella endophytica</name>
    <dbReference type="NCBI Taxonomy" id="673521"/>
    <lineage>
        <taxon>Bacteria</taxon>
        <taxon>Bacillati</taxon>
        <taxon>Actinomycetota</taxon>
        <taxon>Actinomycetes</taxon>
        <taxon>Geodermatophilales</taxon>
        <taxon>Geodermatophilaceae</taxon>
        <taxon>Trujillonella</taxon>
    </lineage>
</organism>
<sequence>MSVPIAVLRCGRRLTDGQRCTHDAVPGTDRCREHRRPPAERWRCRHTWPDGMRCEGRLGRYRGAPRGVHCAGHAVRCVDGCGRDTVLAGGRCLFCGKRRAAAERAAAAAPPLSHRARWQAGIGALPPCTEVAAETGLPCAGHAVPGADRCIRHLDLPGDAERCGHVFPGGRRCPRRKLPAGDGDRCGLPGHYRPTGQRRGAARVHPHGSFGPCDVCGKTVQARTDFGRLCNDHSPDCEWVKTGADSTRRSRSGERCRRNGTRRTGMGPLCETHRKTYEEQLVAAAASATPRVSARCGQPAGADGDPCGNWRETAGARCNKHRELPADANRCSHHYAGGDRCPARHRAAHGHGTALVCAVHARGRRCSSCAAPTARPDRLCQACAPRCSAPAAHRGGQRCTRPALAGQPLCAPHREFAVRAAADGKPRCAHDYGGGLRCGTALGTRAGRAARQLCPAHRLPCTAGGQPHLTAMADSLCRDHRPRCLLCRLPSVEGALCWRHAGLAAAGPCALVTAEGAPCPHPAAVELGADGSVCARHAATLPPDRARCDHRHPGGARCAWSRKLGRRYCFAHASSHTEPCDWLTADGRVCGKPSTPRTDTDLPTCEVHARVPADGDRCNHTLAGGGRAQRCPVSRWAGLTTCLLHTPRTRCAVVIPRGEPCGYVHLVRDGVPPGCRYHRQLPVDADRCRAEAAPGHRCPAERDERLDFCAVHAHRQPRCAARYRSGRRCLWPAPTGHLTCDDHAAWTEGTFVDDPSAEALELFVFGPRRDELAALAEQLAARRNDHEAVRGAPYRADRISTGSAREARLGVIAYDPYDVTGAQELYDELVARGRDVEVAQRNAQRVAAKFAQSTVQKFTSQLASYFAFCEDMSVKALPPDPVTVMEYLDHWSMGRIREGAPLQASTLSGFRHTLSRLCQARDMVDPFAASTLLADWMSGYAREFERMPVQAHAVRIDELARMVTALTEPDSLRLQDEVLITVLLDPEVRDRTTDALTGVNRKQATRMVWEGVSIAPAGGAEPTYLDIPRAAGGSDVLVVPNRAGEFLASGQEFPAGELPLAVRMCGTTALRSLYTRLRQESEHGTDPTGPVILSTQGRQAVTNQGVSDMVRRLAKAAGVPDRSATEPHTFDERLAMLEVLYAPTVETLRNVALTLVMWWASLRRVEAANLEIGDVQPAAHGKGMWVLVRKKKGDARGDLRPVPWHRRGDGSPLPTCAVTAWQAYIAAYERWLGRPVEASDPAFPSMRQPKEQRNNIDLPRKGMTDEGINKIVVKALAFAGIEAQPMERLSSHGLRAGFATENLMRGMPDQVVAQRQGRKSVESLQTYVRLADPFESFLTVDYDNNTLAAAFDVDAIVSESIAAQGRHRKHRRPR</sequence>
<feature type="domain" description="Tyr recombinase" evidence="4">
    <location>
        <begin position="1123"/>
        <end position="1343"/>
    </location>
</feature>
<accession>A0A1H8WRA9</accession>
<dbReference type="PANTHER" id="PTHR30349">
    <property type="entry name" value="PHAGE INTEGRASE-RELATED"/>
    <property type="match status" value="1"/>
</dbReference>
<dbReference type="Pfam" id="PF00589">
    <property type="entry name" value="Phage_integrase"/>
    <property type="match status" value="1"/>
</dbReference>
<proteinExistence type="inferred from homology"/>
<dbReference type="InterPro" id="IPR010998">
    <property type="entry name" value="Integrase_recombinase_N"/>
</dbReference>
<dbReference type="Proteomes" id="UP000198960">
    <property type="component" value="Unassembled WGS sequence"/>
</dbReference>
<evidence type="ECO:0000256" key="2">
    <source>
        <dbReference type="ARBA" id="ARBA00023125"/>
    </source>
</evidence>
<dbReference type="SUPFAM" id="SSF47823">
    <property type="entry name" value="lambda integrase-like, N-terminal domain"/>
    <property type="match status" value="1"/>
</dbReference>
<dbReference type="Gene3D" id="1.10.443.10">
    <property type="entry name" value="Intergrase catalytic core"/>
    <property type="match status" value="1"/>
</dbReference>
<keyword evidence="6" id="KW-1185">Reference proteome</keyword>
<dbReference type="OrthoDB" id="9815875at2"/>
<dbReference type="SUPFAM" id="SSF56349">
    <property type="entry name" value="DNA breaking-rejoining enzymes"/>
    <property type="match status" value="1"/>
</dbReference>
<gene>
    <name evidence="5" type="ORF">SAMN05660991_04616</name>
</gene>
<reference evidence="6" key="1">
    <citation type="submission" date="2016-10" db="EMBL/GenBank/DDBJ databases">
        <authorList>
            <person name="Varghese N."/>
            <person name="Submissions S."/>
        </authorList>
    </citation>
    <scope>NUCLEOTIDE SEQUENCE [LARGE SCALE GENOMIC DNA]</scope>
    <source>
        <strain evidence="6">DSM 45413</strain>
    </source>
</reference>
<dbReference type="STRING" id="673521.SAMN05660991_04616"/>
<name>A0A1H8WRA9_9ACTN</name>
<dbReference type="GO" id="GO:0015074">
    <property type="term" value="P:DNA integration"/>
    <property type="evidence" value="ECO:0007669"/>
    <property type="project" value="InterPro"/>
</dbReference>
<dbReference type="PANTHER" id="PTHR30349:SF41">
    <property type="entry name" value="INTEGRASE_RECOMBINASE PROTEIN MJ0367-RELATED"/>
    <property type="match status" value="1"/>
</dbReference>
<evidence type="ECO:0000256" key="3">
    <source>
        <dbReference type="ARBA" id="ARBA00023172"/>
    </source>
</evidence>
<evidence type="ECO:0000313" key="6">
    <source>
        <dbReference type="Proteomes" id="UP000198960"/>
    </source>
</evidence>
<dbReference type="PROSITE" id="PS51898">
    <property type="entry name" value="TYR_RECOMBINASE"/>
    <property type="match status" value="1"/>
</dbReference>
<keyword evidence="3" id="KW-0233">DNA recombination</keyword>
<evidence type="ECO:0000313" key="5">
    <source>
        <dbReference type="EMBL" id="SEP29628.1"/>
    </source>
</evidence>
<evidence type="ECO:0000256" key="1">
    <source>
        <dbReference type="ARBA" id="ARBA00008857"/>
    </source>
</evidence>
<dbReference type="InterPro" id="IPR013762">
    <property type="entry name" value="Integrase-like_cat_sf"/>
</dbReference>